<evidence type="ECO:0000313" key="1">
    <source>
        <dbReference type="EMBL" id="KGF36079.1"/>
    </source>
</evidence>
<comment type="caution">
    <text evidence="1">The sequence shown here is derived from an EMBL/GenBank/DDBJ whole genome shotgun (WGS) entry which is preliminary data.</text>
</comment>
<dbReference type="EMBL" id="JRNN01000032">
    <property type="protein sequence ID" value="KGF36079.1"/>
    <property type="molecule type" value="Genomic_DNA"/>
</dbReference>
<name>A0A096BS69_9BACT</name>
<sequence length="159" mass="18018">MTELNAKKITKLLSVSTREKPNDDHEKRQFYYHLDHLGSSSYITNLDGEVSQHIEYVPFGEVFIDELELMRKSAIAGKANCNNTWNTPYRFNDCANESRGKLACTMPSAANRRVTINDCANESRGKLACSMPNAANCRVELNVKEFDEETGMYYFTEGA</sequence>
<dbReference type="AlphaFoldDB" id="A0A096BS69"/>
<proteinExistence type="predicted"/>
<accession>A0A096BS69</accession>
<dbReference type="Proteomes" id="UP000029556">
    <property type="component" value="Unassembled WGS sequence"/>
</dbReference>
<protein>
    <submittedName>
        <fullName evidence="1">Uncharacterized protein</fullName>
    </submittedName>
</protein>
<gene>
    <name evidence="1" type="ORF">HMPREF2137_02955</name>
</gene>
<reference evidence="1 2" key="1">
    <citation type="submission" date="2014-07" db="EMBL/GenBank/DDBJ databases">
        <authorList>
            <person name="McCorrison J."/>
            <person name="Sanka R."/>
            <person name="Torralba M."/>
            <person name="Gillis M."/>
            <person name="Haft D.H."/>
            <person name="Methe B."/>
            <person name="Sutton G."/>
            <person name="Nelson K.E."/>
        </authorList>
    </citation>
    <scope>NUCLEOTIDE SEQUENCE [LARGE SCALE GENOMIC DNA]</scope>
    <source>
        <strain evidence="1 2">DNF00853</strain>
    </source>
</reference>
<dbReference type="Gene3D" id="2.180.10.10">
    <property type="entry name" value="RHS repeat-associated core"/>
    <property type="match status" value="1"/>
</dbReference>
<evidence type="ECO:0000313" key="2">
    <source>
        <dbReference type="Proteomes" id="UP000029556"/>
    </source>
</evidence>
<organism evidence="1 2">
    <name type="scientific">Hoylesella buccalis DNF00853</name>
    <dbReference type="NCBI Taxonomy" id="1401074"/>
    <lineage>
        <taxon>Bacteria</taxon>
        <taxon>Pseudomonadati</taxon>
        <taxon>Bacteroidota</taxon>
        <taxon>Bacteroidia</taxon>
        <taxon>Bacteroidales</taxon>
        <taxon>Prevotellaceae</taxon>
        <taxon>Hoylesella</taxon>
    </lineage>
</organism>